<keyword evidence="2" id="KW-1185">Reference proteome</keyword>
<dbReference type="RefSeq" id="WP_155096385.1">
    <property type="nucleotide sequence ID" value="NZ_WMIE01000010.1"/>
</dbReference>
<protein>
    <submittedName>
        <fullName evidence="1">Amino acid-binding ACT domain-containing protein</fullName>
    </submittedName>
</protein>
<dbReference type="Gene3D" id="3.30.2130.10">
    <property type="entry name" value="VC0802-like"/>
    <property type="match status" value="1"/>
</dbReference>
<sequence length="129" mass="13996">MFDLEFALENRPDALAELGEVMGRAGIPFEGGGVFTADNRTVAHYLFRDGRAAMQAAEAAGIRVIAMRSPLIRKLKQGTPGQLGEIARALADAGVTLLTQYSDHHNRLVLICDQPELASRATHQWAVPD</sequence>
<evidence type="ECO:0000313" key="1">
    <source>
        <dbReference type="EMBL" id="MTH79025.1"/>
    </source>
</evidence>
<evidence type="ECO:0000313" key="2">
    <source>
        <dbReference type="Proteomes" id="UP000478183"/>
    </source>
</evidence>
<name>A0A6L6JCU4_9RHOB</name>
<dbReference type="OrthoDB" id="1438443at2"/>
<gene>
    <name evidence="1" type="ORF">GL286_14950</name>
</gene>
<dbReference type="Proteomes" id="UP000478183">
    <property type="component" value="Unassembled WGS sequence"/>
</dbReference>
<dbReference type="AlphaFoldDB" id="A0A6L6JCU4"/>
<accession>A0A6L6JCU4</accession>
<reference evidence="1 2" key="1">
    <citation type="submission" date="2019-11" db="EMBL/GenBank/DDBJ databases">
        <authorList>
            <person name="Dong K."/>
        </authorList>
    </citation>
    <scope>NUCLEOTIDE SEQUENCE [LARGE SCALE GENOMIC DNA]</scope>
    <source>
        <strain evidence="1 2">NBRC 111993</strain>
    </source>
</reference>
<dbReference type="EMBL" id="WMIE01000010">
    <property type="protein sequence ID" value="MTH79025.1"/>
    <property type="molecule type" value="Genomic_DNA"/>
</dbReference>
<proteinExistence type="predicted"/>
<comment type="caution">
    <text evidence="1">The sequence shown here is derived from an EMBL/GenBank/DDBJ whole genome shotgun (WGS) entry which is preliminary data.</text>
</comment>
<organism evidence="1 2">
    <name type="scientific">Paracoccus aestuariivivens</name>
    <dbReference type="NCBI Taxonomy" id="1820333"/>
    <lineage>
        <taxon>Bacteria</taxon>
        <taxon>Pseudomonadati</taxon>
        <taxon>Pseudomonadota</taxon>
        <taxon>Alphaproteobacteria</taxon>
        <taxon>Rhodobacterales</taxon>
        <taxon>Paracoccaceae</taxon>
        <taxon>Paracoccus</taxon>
    </lineage>
</organism>